<dbReference type="EMBL" id="JAKNCJ010000002">
    <property type="protein sequence ID" value="MCL6422993.1"/>
    <property type="molecule type" value="Genomic_DNA"/>
</dbReference>
<proteinExistence type="inferred from homology"/>
<dbReference type="InterPro" id="IPR036962">
    <property type="entry name" value="Glyco_hydro_3_N_sf"/>
</dbReference>
<dbReference type="RefSeq" id="WP_249737090.1">
    <property type="nucleotide sequence ID" value="NZ_JAKNCJ010000002.1"/>
</dbReference>
<dbReference type="InterPro" id="IPR017853">
    <property type="entry name" value="GH"/>
</dbReference>
<reference evidence="7" key="1">
    <citation type="submission" date="2022-02" db="EMBL/GenBank/DDBJ databases">
        <authorList>
            <person name="Lee M."/>
            <person name="Kim S.-J."/>
            <person name="Jung M.-Y."/>
        </authorList>
    </citation>
    <scope>NUCLEOTIDE SEQUENCE</scope>
    <source>
        <strain evidence="7">JHP9</strain>
    </source>
</reference>
<evidence type="ECO:0000256" key="2">
    <source>
        <dbReference type="ARBA" id="ARBA00022801"/>
    </source>
</evidence>
<name>A0ABT0R0M4_9MICO</name>
<dbReference type="PANTHER" id="PTHR30480">
    <property type="entry name" value="BETA-HEXOSAMINIDASE-RELATED"/>
    <property type="match status" value="1"/>
</dbReference>
<feature type="chain" id="PRO_5046467031" evidence="5">
    <location>
        <begin position="22"/>
        <end position="391"/>
    </location>
</feature>
<dbReference type="PANTHER" id="PTHR30480:SF16">
    <property type="entry name" value="GLYCOSIDE HYDROLASE FAMILY 3 DOMAIN PROTEIN"/>
    <property type="match status" value="1"/>
</dbReference>
<dbReference type="Proteomes" id="UP001203761">
    <property type="component" value="Unassembled WGS sequence"/>
</dbReference>
<dbReference type="PROSITE" id="PS51257">
    <property type="entry name" value="PROKAR_LIPOPROTEIN"/>
    <property type="match status" value="1"/>
</dbReference>
<feature type="signal peptide" evidence="5">
    <location>
        <begin position="1"/>
        <end position="21"/>
    </location>
</feature>
<gene>
    <name evidence="7" type="ORF">Bequi_06250</name>
</gene>
<dbReference type="PROSITE" id="PS00775">
    <property type="entry name" value="GLYCOSYL_HYDROL_F3"/>
    <property type="match status" value="1"/>
</dbReference>
<feature type="compositionally biased region" description="Gly residues" evidence="4">
    <location>
        <begin position="25"/>
        <end position="34"/>
    </location>
</feature>
<feature type="domain" description="Glycoside hydrolase family 3 N-terminal" evidence="6">
    <location>
        <begin position="87"/>
        <end position="381"/>
    </location>
</feature>
<evidence type="ECO:0000313" key="7">
    <source>
        <dbReference type="EMBL" id="MCL6422993.1"/>
    </source>
</evidence>
<comment type="caution">
    <text evidence="7">The sequence shown here is derived from an EMBL/GenBank/DDBJ whole genome shotgun (WGS) entry which is preliminary data.</text>
</comment>
<dbReference type="Gene3D" id="3.20.20.300">
    <property type="entry name" value="Glycoside hydrolase, family 3, N-terminal domain"/>
    <property type="match status" value="1"/>
</dbReference>
<sequence length="391" mass="39199">MRRRSLLTAAPAALLIAGCSAQDGSGSGAGGAGGSEDSASAPASPEPETPEQSARRQADALDLRAAAGQLVLAGVPAGTSPAPALGSETRVGGYFLLGRWTSAGAVRDVVAATREAVGTGVAPLMTVDQEGGQIRVLRGDAARDTPSAETLGADGPEAVRSAYRTIGEDLAALGLHADLAPVADVVSGQLGSANAPVGQLDRGFGTDPDAVGPCVVAAVEGLAASGIASALKHFPGLGRVEANTDFSASGITDADTHAEDPFLDPFRAGIDAGAEMVMLSSAVYPRIEEGVPAMFSPALVTGLLREDWGFEGLVITDDIGAAAAVADVPLGERATRLLEAGGDCVLTADPDLAEGLVSAIVEWAEAGNEARVRESAARMLALKIHRGVLAA</sequence>
<evidence type="ECO:0000256" key="4">
    <source>
        <dbReference type="SAM" id="MobiDB-lite"/>
    </source>
</evidence>
<keyword evidence="8" id="KW-1185">Reference proteome</keyword>
<dbReference type="InterPro" id="IPR050226">
    <property type="entry name" value="NagZ_Beta-hexosaminidase"/>
</dbReference>
<protein>
    <submittedName>
        <fullName evidence="7">Glycoside hydrolase family 3 protein</fullName>
    </submittedName>
</protein>
<keyword evidence="3" id="KW-0326">Glycosidase</keyword>
<evidence type="ECO:0000256" key="5">
    <source>
        <dbReference type="SAM" id="SignalP"/>
    </source>
</evidence>
<feature type="region of interest" description="Disordered" evidence="4">
    <location>
        <begin position="23"/>
        <end position="57"/>
    </location>
</feature>
<accession>A0ABT0R0M4</accession>
<keyword evidence="5" id="KW-0732">Signal</keyword>
<dbReference type="InterPro" id="IPR001764">
    <property type="entry name" value="Glyco_hydro_3_N"/>
</dbReference>
<evidence type="ECO:0000256" key="1">
    <source>
        <dbReference type="ARBA" id="ARBA00005336"/>
    </source>
</evidence>
<evidence type="ECO:0000256" key="3">
    <source>
        <dbReference type="ARBA" id="ARBA00023295"/>
    </source>
</evidence>
<keyword evidence="2 7" id="KW-0378">Hydrolase</keyword>
<dbReference type="InterPro" id="IPR019800">
    <property type="entry name" value="Glyco_hydro_3_AS"/>
</dbReference>
<dbReference type="SUPFAM" id="SSF51445">
    <property type="entry name" value="(Trans)glycosidases"/>
    <property type="match status" value="1"/>
</dbReference>
<comment type="similarity">
    <text evidence="1">Belongs to the glycosyl hydrolase 3 family.</text>
</comment>
<organism evidence="7 8">
    <name type="scientific">Brachybacterium equifaecis</name>
    <dbReference type="NCBI Taxonomy" id="2910770"/>
    <lineage>
        <taxon>Bacteria</taxon>
        <taxon>Bacillati</taxon>
        <taxon>Actinomycetota</taxon>
        <taxon>Actinomycetes</taxon>
        <taxon>Micrococcales</taxon>
        <taxon>Dermabacteraceae</taxon>
        <taxon>Brachybacterium</taxon>
    </lineage>
</organism>
<dbReference type="GO" id="GO:0016787">
    <property type="term" value="F:hydrolase activity"/>
    <property type="evidence" value="ECO:0007669"/>
    <property type="project" value="UniProtKB-KW"/>
</dbReference>
<evidence type="ECO:0000259" key="6">
    <source>
        <dbReference type="Pfam" id="PF00933"/>
    </source>
</evidence>
<evidence type="ECO:0000313" key="8">
    <source>
        <dbReference type="Proteomes" id="UP001203761"/>
    </source>
</evidence>
<dbReference type="Pfam" id="PF00933">
    <property type="entry name" value="Glyco_hydro_3"/>
    <property type="match status" value="1"/>
</dbReference>